<keyword evidence="4" id="KW-1185">Reference proteome</keyword>
<evidence type="ECO:0000256" key="2">
    <source>
        <dbReference type="SAM" id="SignalP"/>
    </source>
</evidence>
<evidence type="ECO:0000256" key="1">
    <source>
        <dbReference type="ARBA" id="ARBA00022729"/>
    </source>
</evidence>
<dbReference type="PANTHER" id="PTHR31284">
    <property type="entry name" value="ACID PHOSPHATASE-LIKE PROTEIN"/>
    <property type="match status" value="1"/>
</dbReference>
<feature type="signal peptide" evidence="2">
    <location>
        <begin position="1"/>
        <end position="28"/>
    </location>
</feature>
<dbReference type="Pfam" id="PF03767">
    <property type="entry name" value="Acid_phosphat_B"/>
    <property type="match status" value="1"/>
</dbReference>
<dbReference type="EMBL" id="SACS01000009">
    <property type="protein sequence ID" value="RVU37511.1"/>
    <property type="molecule type" value="Genomic_DNA"/>
</dbReference>
<dbReference type="SFLD" id="SFLDS00003">
    <property type="entry name" value="Haloacid_Dehalogenase"/>
    <property type="match status" value="1"/>
</dbReference>
<dbReference type="SUPFAM" id="SSF56784">
    <property type="entry name" value="HAD-like"/>
    <property type="match status" value="1"/>
</dbReference>
<dbReference type="InterPro" id="IPR005519">
    <property type="entry name" value="Acid_phosphat_B-like"/>
</dbReference>
<dbReference type="InterPro" id="IPR036412">
    <property type="entry name" value="HAD-like_sf"/>
</dbReference>
<proteinExistence type="predicted"/>
<organism evidence="3 4">
    <name type="scientific">Rheinheimera riviphila</name>
    <dbReference type="NCBI Taxonomy" id="1834037"/>
    <lineage>
        <taxon>Bacteria</taxon>
        <taxon>Pseudomonadati</taxon>
        <taxon>Pseudomonadota</taxon>
        <taxon>Gammaproteobacteria</taxon>
        <taxon>Chromatiales</taxon>
        <taxon>Chromatiaceae</taxon>
        <taxon>Rheinheimera</taxon>
    </lineage>
</organism>
<dbReference type="Proteomes" id="UP000283077">
    <property type="component" value="Unassembled WGS sequence"/>
</dbReference>
<dbReference type="AlphaFoldDB" id="A0A437QSN0"/>
<feature type="chain" id="PRO_5019211590" evidence="2">
    <location>
        <begin position="29"/>
        <end position="289"/>
    </location>
</feature>
<dbReference type="SFLD" id="SFLDG01125">
    <property type="entry name" value="C1.1:_Acid_Phosphatase_Like"/>
    <property type="match status" value="1"/>
</dbReference>
<gene>
    <name evidence="3" type="ORF">EOE67_10020</name>
</gene>
<name>A0A437QSN0_9GAMM</name>
<dbReference type="OrthoDB" id="395856at2"/>
<sequence length="289" mass="31626">MSLVFNTLPGKIAVSALLIVNLTACQTAAPVVPSNSGAAQPTAHNNFNSVLWYQTSAEFRANAIQTYRQATDLLSKAKSDPSWTVWPQTNAANLPAAIIVDIDETILDNSPAAAQDVLTNAAFSDASWDRWVSLAKADAVPGAVAFVNAAEAMGIKVLYISNRACTVRAGDNRTCPQKDDTLNNLKAVGIQQISAAQLWLKAEQADWSSEKESRRQLAMQSYRVIMSVGDDFGDFLPNVKKNITPAQRAALVDQYQTHWGSRFFMLPNPTYGSWDTILNQPKQQYLRGF</sequence>
<dbReference type="RefSeq" id="WP_127698951.1">
    <property type="nucleotide sequence ID" value="NZ_SACS01000009.1"/>
</dbReference>
<dbReference type="PANTHER" id="PTHR31284:SF10">
    <property type="entry name" value="ACID PHOSPHATASE-LIKE PROTEIN"/>
    <property type="match status" value="1"/>
</dbReference>
<comment type="caution">
    <text evidence="3">The sequence shown here is derived from an EMBL/GenBank/DDBJ whole genome shotgun (WGS) entry which is preliminary data.</text>
</comment>
<dbReference type="InterPro" id="IPR006423">
    <property type="entry name" value="Lipo_e_P4"/>
</dbReference>
<dbReference type="GO" id="GO:0009279">
    <property type="term" value="C:cell outer membrane"/>
    <property type="evidence" value="ECO:0007669"/>
    <property type="project" value="InterPro"/>
</dbReference>
<dbReference type="PIRSF" id="PIRSF019271">
    <property type="entry name" value="Acid_Ptase_C"/>
    <property type="match status" value="1"/>
</dbReference>
<reference evidence="3 4" key="1">
    <citation type="submission" date="2019-01" db="EMBL/GenBank/DDBJ databases">
        <authorList>
            <person name="Chen W.-M."/>
        </authorList>
    </citation>
    <scope>NUCLEOTIDE SEQUENCE [LARGE SCALE GENOMIC DNA]</scope>
    <source>
        <strain evidence="3 4">KYPC3</strain>
    </source>
</reference>
<accession>A0A437QSN0</accession>
<evidence type="ECO:0000313" key="4">
    <source>
        <dbReference type="Proteomes" id="UP000283077"/>
    </source>
</evidence>
<evidence type="ECO:0000313" key="3">
    <source>
        <dbReference type="EMBL" id="RVU37511.1"/>
    </source>
</evidence>
<protein>
    <submittedName>
        <fullName evidence="3">Acid phosphatase</fullName>
    </submittedName>
</protein>
<dbReference type="InterPro" id="IPR023214">
    <property type="entry name" value="HAD_sf"/>
</dbReference>
<keyword evidence="1 2" id="KW-0732">Signal</keyword>
<dbReference type="Gene3D" id="3.40.50.1000">
    <property type="entry name" value="HAD superfamily/HAD-like"/>
    <property type="match status" value="1"/>
</dbReference>